<evidence type="ECO:0000259" key="1">
    <source>
        <dbReference type="SMART" id="SM00329"/>
    </source>
</evidence>
<dbReference type="WBParaSite" id="NBR_0001061801-mRNA-1">
    <property type="protein sequence ID" value="NBR_0001061801-mRNA-1"/>
    <property type="gene ID" value="NBR_0001061801"/>
</dbReference>
<dbReference type="InterPro" id="IPR001124">
    <property type="entry name" value="Lipid-bd_serum_glycop_C"/>
</dbReference>
<dbReference type="Proteomes" id="UP000271162">
    <property type="component" value="Unassembled WGS sequence"/>
</dbReference>
<dbReference type="PANTHER" id="PTHR10504:SF145">
    <property type="entry name" value="PROTEIN CBG15266"/>
    <property type="match status" value="1"/>
</dbReference>
<dbReference type="Gene3D" id="3.15.20.10">
    <property type="entry name" value="Bactericidal permeability-increasing protein, domain 2"/>
    <property type="match status" value="2"/>
</dbReference>
<proteinExistence type="predicted"/>
<dbReference type="SMART" id="SM00329">
    <property type="entry name" value="BPI2"/>
    <property type="match status" value="1"/>
</dbReference>
<reference evidence="4" key="1">
    <citation type="submission" date="2016-03" db="UniProtKB">
        <authorList>
            <consortium name="WormBaseParasite"/>
        </authorList>
    </citation>
    <scope>IDENTIFICATION</scope>
</reference>
<gene>
    <name evidence="2" type="ORF">NBR_LOCUS10619</name>
</gene>
<dbReference type="STRING" id="27835.A0A0N4Y428"/>
<accession>A0A0N4Y428</accession>
<organism evidence="4">
    <name type="scientific">Nippostrongylus brasiliensis</name>
    <name type="common">Rat hookworm</name>
    <dbReference type="NCBI Taxonomy" id="27835"/>
    <lineage>
        <taxon>Eukaryota</taxon>
        <taxon>Metazoa</taxon>
        <taxon>Ecdysozoa</taxon>
        <taxon>Nematoda</taxon>
        <taxon>Chromadorea</taxon>
        <taxon>Rhabditida</taxon>
        <taxon>Rhabditina</taxon>
        <taxon>Rhabditomorpha</taxon>
        <taxon>Strongyloidea</taxon>
        <taxon>Heligmosomidae</taxon>
        <taxon>Nippostrongylus</taxon>
    </lineage>
</organism>
<feature type="domain" description="Lipid-binding serum glycoprotein C-terminal" evidence="1">
    <location>
        <begin position="1"/>
        <end position="175"/>
    </location>
</feature>
<dbReference type="GO" id="GO:0005615">
    <property type="term" value="C:extracellular space"/>
    <property type="evidence" value="ECO:0007669"/>
    <property type="project" value="TreeGrafter"/>
</dbReference>
<evidence type="ECO:0000313" key="2">
    <source>
        <dbReference type="EMBL" id="VDL74208.1"/>
    </source>
</evidence>
<reference evidence="2 3" key="2">
    <citation type="submission" date="2018-11" db="EMBL/GenBank/DDBJ databases">
        <authorList>
            <consortium name="Pathogen Informatics"/>
        </authorList>
    </citation>
    <scope>NUCLEOTIDE SEQUENCE [LARGE SCALE GENOMIC DNA]</scope>
</reference>
<keyword evidence="3" id="KW-1185">Reference proteome</keyword>
<dbReference type="PANTHER" id="PTHR10504">
    <property type="entry name" value="BACTERICIDAL PERMEABILITY-INCREASING BPI PROTEIN-RELATED"/>
    <property type="match status" value="1"/>
</dbReference>
<dbReference type="EMBL" id="UYSL01020352">
    <property type="protein sequence ID" value="VDL74208.1"/>
    <property type="molecule type" value="Genomic_DNA"/>
</dbReference>
<evidence type="ECO:0000313" key="4">
    <source>
        <dbReference type="WBParaSite" id="NBR_0001061801-mRNA-1"/>
    </source>
</evidence>
<name>A0A0N4Y428_NIPBR</name>
<sequence>MITVWMSESVPNCLLTSAHEGKLVQFTVTKDVQDIASYLKTNCSFFSICIGRFFPKLKTDYPDQYIDLHFHTYVAPFIQMQDVLESQSTVIPEMVNKRLGGSLNETDVQIWQDFSDIGDMSNTFLTVFDKVFTATARLMIGTLLQKGVPLPIFDNVTLADDSEIHVFEKHVRLNADFEFE</sequence>
<dbReference type="InterPro" id="IPR017943">
    <property type="entry name" value="Bactericidal_perm-incr_a/b_dom"/>
</dbReference>
<dbReference type="Pfam" id="PF02886">
    <property type="entry name" value="LBP_BPI_CETP_C"/>
    <property type="match status" value="2"/>
</dbReference>
<dbReference type="SUPFAM" id="SSF55394">
    <property type="entry name" value="Bactericidal permeability-increasing protein, BPI"/>
    <property type="match status" value="1"/>
</dbReference>
<dbReference type="GO" id="GO:0008289">
    <property type="term" value="F:lipid binding"/>
    <property type="evidence" value="ECO:0007669"/>
    <property type="project" value="InterPro"/>
</dbReference>
<dbReference type="InterPro" id="IPR032942">
    <property type="entry name" value="BPI/LBP/Plunc"/>
</dbReference>
<dbReference type="AlphaFoldDB" id="A0A0N4Y428"/>
<dbReference type="OMA" id="EYCVINT"/>
<evidence type="ECO:0000313" key="3">
    <source>
        <dbReference type="Proteomes" id="UP000271162"/>
    </source>
</evidence>
<protein>
    <submittedName>
        <fullName evidence="4">BPI2 domain-containing protein</fullName>
    </submittedName>
</protein>